<feature type="region of interest" description="Disordered" evidence="1">
    <location>
        <begin position="1"/>
        <end position="28"/>
    </location>
</feature>
<proteinExistence type="predicted"/>
<reference evidence="2 3" key="1">
    <citation type="submission" date="2018-02" db="EMBL/GenBank/DDBJ databases">
        <title>Comparative genomes isolates from brazilian mangrove.</title>
        <authorList>
            <person name="Araujo J.E."/>
            <person name="Taketani R.G."/>
            <person name="Silva M.C.P."/>
            <person name="Loureco M.V."/>
            <person name="Andreote F.D."/>
        </authorList>
    </citation>
    <scope>NUCLEOTIDE SEQUENCE [LARGE SCALE GENOMIC DNA]</scope>
    <source>
        <strain evidence="2 3">Hex-1 MGV</strain>
    </source>
</reference>
<organism evidence="2 3">
    <name type="scientific">Blastopirellula marina</name>
    <dbReference type="NCBI Taxonomy" id="124"/>
    <lineage>
        <taxon>Bacteria</taxon>
        <taxon>Pseudomonadati</taxon>
        <taxon>Planctomycetota</taxon>
        <taxon>Planctomycetia</taxon>
        <taxon>Pirellulales</taxon>
        <taxon>Pirellulaceae</taxon>
        <taxon>Blastopirellula</taxon>
    </lineage>
</organism>
<evidence type="ECO:0000313" key="3">
    <source>
        <dbReference type="Proteomes" id="UP000238322"/>
    </source>
</evidence>
<feature type="compositionally biased region" description="Gly residues" evidence="1">
    <location>
        <begin position="84"/>
        <end position="137"/>
    </location>
</feature>
<comment type="caution">
    <text evidence="2">The sequence shown here is derived from an EMBL/GenBank/DDBJ whole genome shotgun (WGS) entry which is preliminary data.</text>
</comment>
<name>A0A2S8FQK4_9BACT</name>
<feature type="region of interest" description="Disordered" evidence="1">
    <location>
        <begin position="60"/>
        <end position="137"/>
    </location>
</feature>
<accession>A0A2S8FQK4</accession>
<dbReference type="OrthoDB" id="282085at2"/>
<dbReference type="AlphaFoldDB" id="A0A2S8FQK4"/>
<sequence length="403" mass="41361">MNNARGNLGGGLGNLSQDSFGDRFSGNAPTRSQLSGFLGLPSDGGMHDLSNNFNVNHGSYNGPGGDAHGSSITGPRGNTVYHGGAEGAGGGDIHGSGVAGNDGGGAAHIGGQGPGGDRFAGSGVRGPDGGAAARGGVVGPNGAAGGRAVRGPNGGFAAGGAAVGPRGAAAGFVRVSPSGRYHSAVAVRSNFNNWGMYHGGWYTSHPGAWFCAGWAAGTAWQWATWNSVGTWMAYYPTTPIYYDYGNNVTYVDNSVYVNGQDVGTSQEYYDSASQLATDGADAKAPSDGDWMPLGVFALTKTDETKSNVTIQLAINKQGIIRGNYTDNESGDTQVVEGSVDKKTQRVAFTVGDNKNDVVETGLYNLTKDEAPVLIHFGAEKTEQWLLVRLKDQNSSSDDSSASS</sequence>
<evidence type="ECO:0000256" key="1">
    <source>
        <dbReference type="SAM" id="MobiDB-lite"/>
    </source>
</evidence>
<protein>
    <submittedName>
        <fullName evidence="2">Protocadherin</fullName>
    </submittedName>
</protein>
<gene>
    <name evidence="2" type="ORF">C5Y83_13180</name>
</gene>
<dbReference type="Proteomes" id="UP000238322">
    <property type="component" value="Unassembled WGS sequence"/>
</dbReference>
<dbReference type="EMBL" id="PUHY01000010">
    <property type="protein sequence ID" value="PQO34466.1"/>
    <property type="molecule type" value="Genomic_DNA"/>
</dbReference>
<evidence type="ECO:0000313" key="2">
    <source>
        <dbReference type="EMBL" id="PQO34466.1"/>
    </source>
</evidence>